<accession>A0ABS2CBP1</accession>
<proteinExistence type="predicted"/>
<comment type="caution">
    <text evidence="4">The sequence shown here is derived from an EMBL/GenBank/DDBJ whole genome shotgun (WGS) entry which is preliminary data.</text>
</comment>
<protein>
    <recommendedName>
        <fullName evidence="3">Tyr recombinase domain-containing protein</fullName>
    </recommendedName>
</protein>
<evidence type="ECO:0000313" key="5">
    <source>
        <dbReference type="Proteomes" id="UP001195660"/>
    </source>
</evidence>
<dbReference type="CDD" id="cd00397">
    <property type="entry name" value="DNA_BRE_C"/>
    <property type="match status" value="1"/>
</dbReference>
<dbReference type="PROSITE" id="PS51898">
    <property type="entry name" value="TYR_RECOMBINASE"/>
    <property type="match status" value="1"/>
</dbReference>
<dbReference type="InterPro" id="IPR013762">
    <property type="entry name" value="Integrase-like_cat_sf"/>
</dbReference>
<keyword evidence="5" id="KW-1185">Reference proteome</keyword>
<evidence type="ECO:0000256" key="2">
    <source>
        <dbReference type="SAM" id="MobiDB-lite"/>
    </source>
</evidence>
<reference evidence="4 5" key="1">
    <citation type="submission" date="2019-11" db="EMBL/GenBank/DDBJ databases">
        <title>Novel Deefgea species.</title>
        <authorList>
            <person name="Han J.-H."/>
        </authorList>
    </citation>
    <scope>NUCLEOTIDE SEQUENCE [LARGE SCALE GENOMIC DNA]</scope>
    <source>
        <strain evidence="4 5">LMG 24817</strain>
    </source>
</reference>
<feature type="domain" description="Tyr recombinase" evidence="3">
    <location>
        <begin position="1284"/>
        <end position="1518"/>
    </location>
</feature>
<feature type="region of interest" description="Disordered" evidence="2">
    <location>
        <begin position="226"/>
        <end position="257"/>
    </location>
</feature>
<dbReference type="InterPro" id="IPR011010">
    <property type="entry name" value="DNA_brk_join_enz"/>
</dbReference>
<name>A0ABS2CBP1_9NEIS</name>
<evidence type="ECO:0000259" key="3">
    <source>
        <dbReference type="PROSITE" id="PS51898"/>
    </source>
</evidence>
<dbReference type="SUPFAM" id="SSF56349">
    <property type="entry name" value="DNA breaking-rejoining enzymes"/>
    <property type="match status" value="1"/>
</dbReference>
<dbReference type="RefSeq" id="WP_203570904.1">
    <property type="nucleotide sequence ID" value="NZ_WOFE01000003.1"/>
</dbReference>
<dbReference type="Gene3D" id="1.10.443.10">
    <property type="entry name" value="Intergrase catalytic core"/>
    <property type="match status" value="1"/>
</dbReference>
<feature type="compositionally biased region" description="Polar residues" evidence="2">
    <location>
        <begin position="233"/>
        <end position="248"/>
    </location>
</feature>
<dbReference type="Proteomes" id="UP001195660">
    <property type="component" value="Unassembled WGS sequence"/>
</dbReference>
<keyword evidence="1" id="KW-0233">DNA recombination</keyword>
<evidence type="ECO:0000313" key="4">
    <source>
        <dbReference type="EMBL" id="MBM5571569.1"/>
    </source>
</evidence>
<organism evidence="4 5">
    <name type="scientific">Deefgea chitinilytica</name>
    <dbReference type="NCBI Taxonomy" id="570276"/>
    <lineage>
        <taxon>Bacteria</taxon>
        <taxon>Pseudomonadati</taxon>
        <taxon>Pseudomonadota</taxon>
        <taxon>Betaproteobacteria</taxon>
        <taxon>Neisseriales</taxon>
        <taxon>Chitinibacteraceae</taxon>
        <taxon>Deefgea</taxon>
    </lineage>
</organism>
<gene>
    <name evidence="4" type="ORF">GM173_08240</name>
</gene>
<dbReference type="EMBL" id="WOFE01000003">
    <property type="protein sequence ID" value="MBM5571569.1"/>
    <property type="molecule type" value="Genomic_DNA"/>
</dbReference>
<evidence type="ECO:0000256" key="1">
    <source>
        <dbReference type="ARBA" id="ARBA00023172"/>
    </source>
</evidence>
<sequence>MSTTTAEQFASVLSKVDPAFADVDQVRYLITAILGLKHSIDGLPKAIKCLDKICTLQPWIDDYIRHDDQFDLRATIQGLAQQLARDRSRFIPETVSAKNKNNPLHGQFSKHIVLACWTESVLLPPSQQLSCMYFLLACLFVWQSNHPRQDSDQHIPTDLETLCGKIRKLLSERDDSVSWPDLADNPAATLSAIHHAFITSKNQSVQAVANGLQILNAALTQSKLSRYRRQPNLRPTPQTETQEPSATTRRIEENDGIHPPLSAPFINVKYRQPEVSDVGDEPEVEISIELPVDDDGDSKYVGRDGRFARLRSARYRSAMDNQFLPWAWPHLNRFETREIIEFLHQDSDQPDSQIAVMLCVLSIVCGLNYQELGDIRIVNHFDPHAEYLQLCISEAAWMRRFPTLPGRFKPNEQQQKILAPFTEQHRLPLPELAIQLLSDLCGSKTGVLADIIKMKRAEQIEDVMRGYLTQVRARNRKVRVRPARLRAILFDVLMQNSGDDINSSLVINSDEHSPSVALYYYSAPQQTLISRYQDALEKIGLPSKKLDTDDLRYGSRLFWEPTAHAAHIKGWLTSFNQFSNDSAASFSALSQIHNDFAAYTLWVLLCATGHRPAEKFSFNRATLSAEWAMLCDKVIDDAHQARLVRLSPIAQQQQKNYQQHLMGLAQCMNKFDPILAEQIGSCADLSQPNLELPLFFELPHEVSEPISPLGSKRLWQLLKLPTELPRNTSRHWFVSGLREMGVPGEWISCAAGHIQLGQQAWSNSMLTAPTAIQHEWDEAADRWLLKLGFEVATGLLPIRKVRVPNLRLAKVQFLPSLPRTQAQLNRAEFMQNLRTWINETLGSKSRQVLMTDLSLQHAIQQKIQQAYSRNQQKQAAAINCFIRYLRVAGSNIAGAQTLGFTLDCTVEPSPFQADDLVWIERGEWLRASLLTAIPGEFEQEPIERQFAWLMLSLAVFSGLVDPRQQALLYEQFNTSVTYYQNHLWLEWRDGERRVRYWPDFFSTIFILRIPKSEKRPSWATISKEMHRILMRNLRFDVQCPELEFNNQSRITPFAMKALRSWMRMHIPGFLCGYVAGEQKPWAIPRSNLIRLLSGKRVMGEKLETDSEPALIQRGQTGHFASSKKALSDLKALLMEAHSRSNKSQDDGKRPESRKEISKQIDILSNQWDANKISSLMFVIAEYAKFQLHRRTNSEPNAISTVFDYVHSAAEPLLELTANLNWTELDAEDLEQIYVQALDHASPALRVRRAKRLRYFHDFCVQAIGHDELDLCALDPAYQGAAQKTQAQIILFNEYEKALQLLLTDPSQPLEQQQLQGLMLILVFRFGLRVGEVLRLMTCDVVRVGENVVLYIHSNQLGSPKSSAGTRQAPCWTLTQTEQDLLFNRIRNLEHRFDGQSIPLFCQPDNPHQLVHRAFITQRVLYALKLATGDESVRIHDARHTFASAAIASAVHNPSGNISRLQEWFGSDSKVLYQHWLGITHVTRRILYAISQHLGHAKIETSIESYTHSSDLLLANSMASRLPTNIKMAQIAAWSGLSCGLVRQLKLRAGSNENSLRRGILSRLIASSDWSVYTPSILPDLTDADCLPSAPSVTKRISLSTLESILVNLQQNLPRTEIAEHYCISKEKVNTISSLANELAEYLQFDLIRHFSSARFKKNRHQDSNYQQLFNKFETLNLTQNLVKDALNVWKENYSNKNAGAYVHKSCDIDTFIAFLRIFNSSGIVASLNQRYDDSKLKANVDFVLQRNQRYRSSVMGRHGRIIAPQLFLQFRKNEANPSSSAIGMVQFHRLMFLTSIRIALDENANTENKNGQ</sequence>
<dbReference type="InterPro" id="IPR002104">
    <property type="entry name" value="Integrase_catalytic"/>
</dbReference>